<dbReference type="Proteomes" id="UP000677082">
    <property type="component" value="Unassembled WGS sequence"/>
</dbReference>
<evidence type="ECO:0000313" key="2">
    <source>
        <dbReference type="Proteomes" id="UP000677082"/>
    </source>
</evidence>
<comment type="caution">
    <text evidence="1">The sequence shown here is derived from an EMBL/GenBank/DDBJ whole genome shotgun (WGS) entry which is preliminary data.</text>
</comment>
<accession>A0A919T807</accession>
<dbReference type="EMBL" id="BOQN01000015">
    <property type="protein sequence ID" value="GIM89414.1"/>
    <property type="molecule type" value="Genomic_DNA"/>
</dbReference>
<gene>
    <name evidence="1" type="ORF">Ato02nite_012070</name>
</gene>
<dbReference type="AlphaFoldDB" id="A0A919T807"/>
<sequence length="86" mass="9191">MSATPVLDFPGAFAAEPLFITGYKVGGGYDKNLPPCSDLWMTKAAVDNSRTGVLDRSDTPEQAYEKVVSAGGLAPDRGMRSLQRAR</sequence>
<name>A0A919T807_9ACTN</name>
<protein>
    <submittedName>
        <fullName evidence="1">Uncharacterized protein</fullName>
    </submittedName>
</protein>
<reference evidence="1 2" key="1">
    <citation type="submission" date="2021-03" db="EMBL/GenBank/DDBJ databases">
        <title>Whole genome shotgun sequence of Actinoplanes toevensis NBRC 105298.</title>
        <authorList>
            <person name="Komaki H."/>
            <person name="Tamura T."/>
        </authorList>
    </citation>
    <scope>NUCLEOTIDE SEQUENCE [LARGE SCALE GENOMIC DNA]</scope>
    <source>
        <strain evidence="1 2">NBRC 105298</strain>
    </source>
</reference>
<proteinExistence type="predicted"/>
<organism evidence="1 2">
    <name type="scientific">Paractinoplanes toevensis</name>
    <dbReference type="NCBI Taxonomy" id="571911"/>
    <lineage>
        <taxon>Bacteria</taxon>
        <taxon>Bacillati</taxon>
        <taxon>Actinomycetota</taxon>
        <taxon>Actinomycetes</taxon>
        <taxon>Micromonosporales</taxon>
        <taxon>Micromonosporaceae</taxon>
        <taxon>Paractinoplanes</taxon>
    </lineage>
</organism>
<keyword evidence="2" id="KW-1185">Reference proteome</keyword>
<evidence type="ECO:0000313" key="1">
    <source>
        <dbReference type="EMBL" id="GIM89414.1"/>
    </source>
</evidence>